<dbReference type="Pfam" id="PF00994">
    <property type="entry name" value="MoCF_biosynth"/>
    <property type="match status" value="1"/>
</dbReference>
<dbReference type="Gene3D" id="3.40.980.10">
    <property type="entry name" value="MoaB/Mog-like domain"/>
    <property type="match status" value="1"/>
</dbReference>
<dbReference type="SUPFAM" id="SSF53218">
    <property type="entry name" value="Molybdenum cofactor biosynthesis proteins"/>
    <property type="match status" value="1"/>
</dbReference>
<accession>A0A953JAM6</accession>
<dbReference type="Proteomes" id="UP000705867">
    <property type="component" value="Unassembled WGS sequence"/>
</dbReference>
<dbReference type="EMBL" id="JAIOIV010000038">
    <property type="protein sequence ID" value="MBZ0155615.1"/>
    <property type="molecule type" value="Genomic_DNA"/>
</dbReference>
<name>A0A953JAM6_9BACT</name>
<dbReference type="InterPro" id="IPR036425">
    <property type="entry name" value="MoaB/Mog-like_dom_sf"/>
</dbReference>
<dbReference type="InterPro" id="IPR050101">
    <property type="entry name" value="CinA"/>
</dbReference>
<dbReference type="PANTHER" id="PTHR13939:SF0">
    <property type="entry name" value="NMN AMIDOHYDROLASE-LIKE PROTEIN YFAY"/>
    <property type="match status" value="1"/>
</dbReference>
<sequence>MVPTAGIVIIGDEILSGMVQDSNSFFMVRELRRIGIDVRHISVIGDDIDEIACEVKEISGRYAYVFTSGGIGPTHDDVTIPGIARAFGVQPVIHEKLRDFLVKHFGFCLSPEQLRMAEVPGGAEVIQDKSIGLPLILFRNIYILPGIPEYLREKFHVITRLIFNGKPPGMRKVYLTEYESRLAPLLNEIVREYRGVKIGSYPAVNRRDYCVMVTMESRDEECLRSAVQSLLCGVPPGKVVRVEE</sequence>
<comment type="caution">
    <text evidence="2">The sequence shown here is derived from an EMBL/GenBank/DDBJ whole genome shotgun (WGS) entry which is preliminary data.</text>
</comment>
<evidence type="ECO:0000259" key="1">
    <source>
        <dbReference type="SMART" id="SM00852"/>
    </source>
</evidence>
<dbReference type="PANTHER" id="PTHR13939">
    <property type="entry name" value="NICOTINAMIDE-NUCLEOTIDE AMIDOHYDROLASE PNCC"/>
    <property type="match status" value="1"/>
</dbReference>
<dbReference type="InterPro" id="IPR056596">
    <property type="entry name" value="FLAD1_M"/>
</dbReference>
<dbReference type="Pfam" id="PF24102">
    <property type="entry name" value="FLAD1_M"/>
    <property type="match status" value="1"/>
</dbReference>
<evidence type="ECO:0000313" key="2">
    <source>
        <dbReference type="EMBL" id="MBZ0155615.1"/>
    </source>
</evidence>
<organism evidence="2 3">
    <name type="scientific">Candidatus Nitrobium versatile</name>
    <dbReference type="NCBI Taxonomy" id="2884831"/>
    <lineage>
        <taxon>Bacteria</taxon>
        <taxon>Pseudomonadati</taxon>
        <taxon>Nitrospirota</taxon>
        <taxon>Nitrospiria</taxon>
        <taxon>Nitrospirales</taxon>
        <taxon>Nitrospiraceae</taxon>
        <taxon>Candidatus Nitrobium</taxon>
    </lineage>
</organism>
<dbReference type="CDD" id="cd00885">
    <property type="entry name" value="cinA"/>
    <property type="match status" value="1"/>
</dbReference>
<reference evidence="2" key="2">
    <citation type="submission" date="2021-08" db="EMBL/GenBank/DDBJ databases">
        <authorList>
            <person name="Dalcin Martins P."/>
        </authorList>
    </citation>
    <scope>NUCLEOTIDE SEQUENCE</scope>
    <source>
        <strain evidence="2">MAG_39</strain>
    </source>
</reference>
<reference evidence="2" key="1">
    <citation type="journal article" date="2021" name="bioRxiv">
        <title>Unraveling nitrogen, sulfur and carbon metabolic pathways and microbial community transcriptional responses to substrate deprivation and toxicity stresses in a bioreactor mimicking anoxic brackish coastal sediment conditions.</title>
        <authorList>
            <person name="Martins P.D."/>
            <person name="Echeveste M.J."/>
            <person name="Arshad A."/>
            <person name="Kurth J."/>
            <person name="Ouboter H."/>
            <person name="Jetten M.S.M."/>
            <person name="Welte C.U."/>
        </authorList>
    </citation>
    <scope>NUCLEOTIDE SEQUENCE</scope>
    <source>
        <strain evidence="2">MAG_39</strain>
    </source>
</reference>
<dbReference type="InterPro" id="IPR001453">
    <property type="entry name" value="MoaB/Mog_dom"/>
</dbReference>
<protein>
    <recommendedName>
        <fullName evidence="1">MoaB/Mog domain-containing protein</fullName>
    </recommendedName>
</protein>
<feature type="domain" description="MoaB/Mog" evidence="1">
    <location>
        <begin position="6"/>
        <end position="165"/>
    </location>
</feature>
<evidence type="ECO:0000313" key="3">
    <source>
        <dbReference type="Proteomes" id="UP000705867"/>
    </source>
</evidence>
<proteinExistence type="predicted"/>
<dbReference type="SMART" id="SM00852">
    <property type="entry name" value="MoCF_biosynth"/>
    <property type="match status" value="1"/>
</dbReference>
<gene>
    <name evidence="2" type="ORF">K8I29_05280</name>
</gene>
<dbReference type="AlphaFoldDB" id="A0A953JAM6"/>